<dbReference type="AlphaFoldDB" id="A0A5P1E0V3"/>
<dbReference type="Proteomes" id="UP000243459">
    <property type="component" value="Chromosome 10"/>
</dbReference>
<organism evidence="2 3">
    <name type="scientific">Asparagus officinalis</name>
    <name type="common">Garden asparagus</name>
    <dbReference type="NCBI Taxonomy" id="4686"/>
    <lineage>
        <taxon>Eukaryota</taxon>
        <taxon>Viridiplantae</taxon>
        <taxon>Streptophyta</taxon>
        <taxon>Embryophyta</taxon>
        <taxon>Tracheophyta</taxon>
        <taxon>Spermatophyta</taxon>
        <taxon>Magnoliopsida</taxon>
        <taxon>Liliopsida</taxon>
        <taxon>Asparagales</taxon>
        <taxon>Asparagaceae</taxon>
        <taxon>Asparagoideae</taxon>
        <taxon>Asparagus</taxon>
    </lineage>
</organism>
<gene>
    <name evidence="2" type="ORF">A4U43_C10F4310</name>
</gene>
<keyword evidence="3" id="KW-1185">Reference proteome</keyword>
<accession>A0A5P1E0V3</accession>
<dbReference type="Gramene" id="ONK56118">
    <property type="protein sequence ID" value="ONK56118"/>
    <property type="gene ID" value="A4U43_C10F4310"/>
</dbReference>
<proteinExistence type="predicted"/>
<evidence type="ECO:0000313" key="2">
    <source>
        <dbReference type="EMBL" id="ONK56118.1"/>
    </source>
</evidence>
<protein>
    <submittedName>
        <fullName evidence="2">Uncharacterized protein</fullName>
    </submittedName>
</protein>
<sequence>MHGGLREGGPAVARGGTVTGSRKHHLCNYTNRSSGGVGRQRFVVEELLGLRKARVCNGRVWTMVEAARMMTSSGSDLVEADQRRRGLSLGVVAAKKRLLLKLVAK</sequence>
<dbReference type="EMBL" id="CM007390">
    <property type="protein sequence ID" value="ONK56118.1"/>
    <property type="molecule type" value="Genomic_DNA"/>
</dbReference>
<name>A0A5P1E0V3_ASPOF</name>
<reference evidence="3" key="1">
    <citation type="journal article" date="2017" name="Nat. Commun.">
        <title>The asparagus genome sheds light on the origin and evolution of a young Y chromosome.</title>
        <authorList>
            <person name="Harkess A."/>
            <person name="Zhou J."/>
            <person name="Xu C."/>
            <person name="Bowers J.E."/>
            <person name="Van der Hulst R."/>
            <person name="Ayyampalayam S."/>
            <person name="Mercati F."/>
            <person name="Riccardi P."/>
            <person name="McKain M.R."/>
            <person name="Kakrana A."/>
            <person name="Tang H."/>
            <person name="Ray J."/>
            <person name="Groenendijk J."/>
            <person name="Arikit S."/>
            <person name="Mathioni S.M."/>
            <person name="Nakano M."/>
            <person name="Shan H."/>
            <person name="Telgmann-Rauber A."/>
            <person name="Kanno A."/>
            <person name="Yue Z."/>
            <person name="Chen H."/>
            <person name="Li W."/>
            <person name="Chen Y."/>
            <person name="Xu X."/>
            <person name="Zhang Y."/>
            <person name="Luo S."/>
            <person name="Chen H."/>
            <person name="Gao J."/>
            <person name="Mao Z."/>
            <person name="Pires J.C."/>
            <person name="Luo M."/>
            <person name="Kudrna D."/>
            <person name="Wing R.A."/>
            <person name="Meyers B.C."/>
            <person name="Yi K."/>
            <person name="Kong H."/>
            <person name="Lavrijsen P."/>
            <person name="Sunseri F."/>
            <person name="Falavigna A."/>
            <person name="Ye Y."/>
            <person name="Leebens-Mack J.H."/>
            <person name="Chen G."/>
        </authorList>
    </citation>
    <scope>NUCLEOTIDE SEQUENCE [LARGE SCALE GENOMIC DNA]</scope>
    <source>
        <strain evidence="3">cv. DH0086</strain>
    </source>
</reference>
<evidence type="ECO:0000313" key="3">
    <source>
        <dbReference type="Proteomes" id="UP000243459"/>
    </source>
</evidence>
<feature type="region of interest" description="Disordered" evidence="1">
    <location>
        <begin position="1"/>
        <end position="24"/>
    </location>
</feature>
<evidence type="ECO:0000256" key="1">
    <source>
        <dbReference type="SAM" id="MobiDB-lite"/>
    </source>
</evidence>